<dbReference type="KEGG" id="saes:HBH39_16085"/>
<dbReference type="PANTHER" id="PTHR13847:SF280">
    <property type="entry name" value="D-AMINO ACID DEHYDROGENASE"/>
    <property type="match status" value="1"/>
</dbReference>
<dbReference type="Proteomes" id="UP000502608">
    <property type="component" value="Chromosome"/>
</dbReference>
<evidence type="ECO:0000313" key="5">
    <source>
        <dbReference type="Proteomes" id="UP000502608"/>
    </source>
</evidence>
<sequence>MNVIIVGSGLLGVSTAYHLHRQGHNVTVIDRRESAGLETSFANGGLLTPSLSDPWNAPGVFFNMLKMIGKEDSPLLLRPKALPSLAFWGLSFLKNSSRKTYEQSIFRNTRMAKYTLDVLDSMTTEMGLSDLGGGNGTLKVCRHNEELDEVLAMAEFLKPEAVKFSMLTREETFELEPSLAPLNDKLAGSIYFPEDRFGDAHQYCVEVSKYLENAGVRFLYSTTVNDIHKQNGKITHLDTSQGQLDADAFVLAAGSYSPLLASKVGINLPVKPCKGYSLTLELDGWQGGPKVPVIDHSLHAAVVPIGNRIRVAGTAEFNGYDKDLNAGRLQNLYDLLHAIYPESTPFVSPETTKHWTGLRPVSASGVPLIGRSKIGNLYINTGHGHLGWTMSAGSGKALADLMSGITPEITLDDYAVN</sequence>
<evidence type="ECO:0000313" key="4">
    <source>
        <dbReference type="EMBL" id="QIR15817.1"/>
    </source>
</evidence>
<dbReference type="GO" id="GO:0055130">
    <property type="term" value="P:D-alanine catabolic process"/>
    <property type="evidence" value="ECO:0007669"/>
    <property type="project" value="TreeGrafter"/>
</dbReference>
<gene>
    <name evidence="4" type="ORF">HBH39_16085</name>
</gene>
<dbReference type="InterPro" id="IPR036188">
    <property type="entry name" value="FAD/NAD-bd_sf"/>
</dbReference>
<accession>A0A6G9QP34</accession>
<dbReference type="GO" id="GO:0005737">
    <property type="term" value="C:cytoplasm"/>
    <property type="evidence" value="ECO:0007669"/>
    <property type="project" value="TreeGrafter"/>
</dbReference>
<reference evidence="4 5" key="1">
    <citation type="submission" date="2020-03" db="EMBL/GenBank/DDBJ databases">
        <title>Complete genome sequence of Shewanella sp.</title>
        <authorList>
            <person name="Kim Y.-S."/>
            <person name="Kim S.-J."/>
            <person name="Jung H.-K."/>
            <person name="Kim K.-H."/>
        </authorList>
    </citation>
    <scope>NUCLEOTIDE SEQUENCE [LARGE SCALE GENOMIC DNA]</scope>
    <source>
        <strain evidence="4 5">PN3F2</strain>
    </source>
</reference>
<comment type="similarity">
    <text evidence="1">Belongs to the DadA oxidoreductase family.</text>
</comment>
<keyword evidence="5" id="KW-1185">Reference proteome</keyword>
<dbReference type="EMBL" id="CP050313">
    <property type="protein sequence ID" value="QIR15817.1"/>
    <property type="molecule type" value="Genomic_DNA"/>
</dbReference>
<dbReference type="NCBIfam" id="NF001933">
    <property type="entry name" value="PRK00711.1"/>
    <property type="match status" value="1"/>
</dbReference>
<evidence type="ECO:0000259" key="3">
    <source>
        <dbReference type="Pfam" id="PF01266"/>
    </source>
</evidence>
<dbReference type="RefSeq" id="WP_167679673.1">
    <property type="nucleotide sequence ID" value="NZ_CP050313.1"/>
</dbReference>
<dbReference type="SUPFAM" id="SSF54373">
    <property type="entry name" value="FAD-linked reductases, C-terminal domain"/>
    <property type="match status" value="1"/>
</dbReference>
<dbReference type="Gene3D" id="3.30.9.10">
    <property type="entry name" value="D-Amino Acid Oxidase, subunit A, domain 2"/>
    <property type="match status" value="1"/>
</dbReference>
<dbReference type="PANTHER" id="PTHR13847">
    <property type="entry name" value="SARCOSINE DEHYDROGENASE-RELATED"/>
    <property type="match status" value="1"/>
</dbReference>
<protein>
    <submittedName>
        <fullName evidence="4">D-amino acid dehydrogenase</fullName>
    </submittedName>
</protein>
<evidence type="ECO:0000256" key="2">
    <source>
        <dbReference type="ARBA" id="ARBA00023002"/>
    </source>
</evidence>
<dbReference type="GO" id="GO:0008718">
    <property type="term" value="F:D-amino-acid dehydrogenase activity"/>
    <property type="evidence" value="ECO:0007669"/>
    <property type="project" value="TreeGrafter"/>
</dbReference>
<dbReference type="Pfam" id="PF01266">
    <property type="entry name" value="DAO"/>
    <property type="match status" value="1"/>
</dbReference>
<name>A0A6G9QP34_9GAMM</name>
<dbReference type="Gene3D" id="3.50.50.60">
    <property type="entry name" value="FAD/NAD(P)-binding domain"/>
    <property type="match status" value="2"/>
</dbReference>
<dbReference type="InterPro" id="IPR006076">
    <property type="entry name" value="FAD-dep_OxRdtase"/>
</dbReference>
<proteinExistence type="inferred from homology"/>
<feature type="domain" description="FAD dependent oxidoreductase" evidence="3">
    <location>
        <begin position="3"/>
        <end position="401"/>
    </location>
</feature>
<organism evidence="4 5">
    <name type="scientific">Shewanella aestuarii</name>
    <dbReference type="NCBI Taxonomy" id="1028752"/>
    <lineage>
        <taxon>Bacteria</taxon>
        <taxon>Pseudomonadati</taxon>
        <taxon>Pseudomonadota</taxon>
        <taxon>Gammaproteobacteria</taxon>
        <taxon>Alteromonadales</taxon>
        <taxon>Shewanellaceae</taxon>
        <taxon>Shewanella</taxon>
    </lineage>
</organism>
<dbReference type="GO" id="GO:0005886">
    <property type="term" value="C:plasma membrane"/>
    <property type="evidence" value="ECO:0007669"/>
    <property type="project" value="TreeGrafter"/>
</dbReference>
<keyword evidence="2" id="KW-0560">Oxidoreductase</keyword>
<dbReference type="AlphaFoldDB" id="A0A6G9QP34"/>
<evidence type="ECO:0000256" key="1">
    <source>
        <dbReference type="ARBA" id="ARBA00009410"/>
    </source>
</evidence>
<dbReference type="SUPFAM" id="SSF51905">
    <property type="entry name" value="FAD/NAD(P)-binding domain"/>
    <property type="match status" value="1"/>
</dbReference>